<dbReference type="InterPro" id="IPR029036">
    <property type="entry name" value="P5CR_dimer"/>
</dbReference>
<evidence type="ECO:0000256" key="6">
    <source>
        <dbReference type="PIRSR" id="PIRSR000193-1"/>
    </source>
</evidence>
<dbReference type="HAMAP" id="MF_01925">
    <property type="entry name" value="P5C_reductase"/>
    <property type="match status" value="1"/>
</dbReference>
<evidence type="ECO:0000313" key="10">
    <source>
        <dbReference type="Proteomes" id="UP000191987"/>
    </source>
</evidence>
<dbReference type="PANTHER" id="PTHR11645:SF0">
    <property type="entry name" value="PYRROLINE-5-CARBOXYLATE REDUCTASE 3"/>
    <property type="match status" value="1"/>
</dbReference>
<feature type="domain" description="Pyrroline-5-carboxylate reductase dimerisation" evidence="8">
    <location>
        <begin position="160"/>
        <end position="264"/>
    </location>
</feature>
<evidence type="ECO:0000256" key="5">
    <source>
        <dbReference type="NCBIfam" id="TIGR00112"/>
    </source>
</evidence>
<dbReference type="Proteomes" id="UP000191987">
    <property type="component" value="Unassembled WGS sequence"/>
</dbReference>
<dbReference type="UniPathway" id="UPA00098">
    <property type="reaction ID" value="UER00361"/>
</dbReference>
<feature type="binding site" evidence="6">
    <location>
        <begin position="66"/>
        <end position="69"/>
    </location>
    <ligand>
        <name>NADP(+)</name>
        <dbReference type="ChEBI" id="CHEBI:58349"/>
    </ligand>
</feature>
<feature type="domain" description="Pyrroline-5-carboxylate reductase catalytic N-terminal" evidence="7">
    <location>
        <begin position="4"/>
        <end position="95"/>
    </location>
</feature>
<evidence type="ECO:0000259" key="7">
    <source>
        <dbReference type="Pfam" id="PF03807"/>
    </source>
</evidence>
<dbReference type="FunFam" id="1.10.3730.10:FF:000001">
    <property type="entry name" value="Pyrroline-5-carboxylate reductase"/>
    <property type="match status" value="1"/>
</dbReference>
<gene>
    <name evidence="4 9" type="primary">proC</name>
    <name evidence="9" type="ORF">AGR7C_Lc140009</name>
</gene>
<evidence type="ECO:0000256" key="1">
    <source>
        <dbReference type="ARBA" id="ARBA00005525"/>
    </source>
</evidence>
<protein>
    <recommendedName>
        <fullName evidence="4 5">Pyrroline-5-carboxylate reductase</fullName>
        <shortName evidence="4">P5C reductase</shortName>
        <shortName evidence="4">P5CR</shortName>
        <ecNumber evidence="4 5">1.5.1.2</ecNumber>
    </recommendedName>
    <alternativeName>
        <fullName evidence="4">PCA reductase</fullName>
    </alternativeName>
</protein>
<accession>A0A1S7R823</accession>
<dbReference type="InterPro" id="IPR036291">
    <property type="entry name" value="NAD(P)-bd_dom_sf"/>
</dbReference>
<organism evidence="9 10">
    <name type="scientific">Agrobacterium deltaense Zutra 3/1</name>
    <dbReference type="NCBI Taxonomy" id="1183427"/>
    <lineage>
        <taxon>Bacteria</taxon>
        <taxon>Pseudomonadati</taxon>
        <taxon>Pseudomonadota</taxon>
        <taxon>Alphaproteobacteria</taxon>
        <taxon>Hyphomicrobiales</taxon>
        <taxon>Rhizobiaceae</taxon>
        <taxon>Rhizobium/Agrobacterium group</taxon>
        <taxon>Agrobacterium</taxon>
    </lineage>
</organism>
<keyword evidence="3 4" id="KW-0560">Oxidoreductase</keyword>
<dbReference type="PIRSF" id="PIRSF000193">
    <property type="entry name" value="Pyrrol-5-carb_rd"/>
    <property type="match status" value="1"/>
</dbReference>
<dbReference type="InterPro" id="IPR008927">
    <property type="entry name" value="6-PGluconate_DH-like_C_sf"/>
</dbReference>
<comment type="similarity">
    <text evidence="1 4">Belongs to the pyrroline-5-carboxylate reductase family.</text>
</comment>
<comment type="catalytic activity">
    <reaction evidence="4">
        <text>L-proline + NADP(+) = (S)-1-pyrroline-5-carboxylate + NADPH + 2 H(+)</text>
        <dbReference type="Rhea" id="RHEA:14109"/>
        <dbReference type="ChEBI" id="CHEBI:15378"/>
        <dbReference type="ChEBI" id="CHEBI:17388"/>
        <dbReference type="ChEBI" id="CHEBI:57783"/>
        <dbReference type="ChEBI" id="CHEBI:58349"/>
        <dbReference type="ChEBI" id="CHEBI:60039"/>
        <dbReference type="EC" id="1.5.1.2"/>
    </reaction>
</comment>
<dbReference type="Gene3D" id="3.40.50.720">
    <property type="entry name" value="NAD(P)-binding Rossmann-like Domain"/>
    <property type="match status" value="1"/>
</dbReference>
<dbReference type="Pfam" id="PF14748">
    <property type="entry name" value="P5CR_dimer"/>
    <property type="match status" value="1"/>
</dbReference>
<keyword evidence="4" id="KW-0641">Proline biosynthesis</keyword>
<comment type="pathway">
    <text evidence="4">Amino-acid biosynthesis; L-proline biosynthesis; L-proline from L-glutamate 5-semialdehyde: step 1/1.</text>
</comment>
<dbReference type="InterPro" id="IPR000304">
    <property type="entry name" value="Pyrroline-COOH_reductase"/>
</dbReference>
<dbReference type="InterPro" id="IPR028939">
    <property type="entry name" value="P5C_Rdtase_cat_N"/>
</dbReference>
<sequence length="270" mass="27883">MAHIVLVGAGNMGFAMLKGWKAATSHEFTVIEPSDNLRKRAEAEGVESLSNLDDWTNGKADALVIATKPDTVGAIAGKAKEVLRDDGVLISVAAGKSVDLIRENLRSATPGIVRCMPNTPAAIGQGMIVCCPDANVSPLQRDLTAELMSCIGKALFVENEALMDAVTAVSGSGPAYLFHFVEALTSAAEAAGLDADVASQLAKQTVFGAASLVIGSDVTPGELRRQVTSPKGTTEAALKVLMDEKAGLTPLLISAVLAAKNRSVDLGSAQ</sequence>
<keyword evidence="4" id="KW-0028">Amino-acid biosynthesis</keyword>
<keyword evidence="2 4" id="KW-0521">NADP</keyword>
<name>A0A1S7R823_9HYPH</name>
<dbReference type="EC" id="1.5.1.2" evidence="4 5"/>
<dbReference type="Pfam" id="PF03807">
    <property type="entry name" value="F420_oxidored"/>
    <property type="match status" value="1"/>
</dbReference>
<dbReference type="Gene3D" id="1.10.3730.10">
    <property type="entry name" value="ProC C-terminal domain-like"/>
    <property type="match status" value="1"/>
</dbReference>
<evidence type="ECO:0000256" key="2">
    <source>
        <dbReference type="ARBA" id="ARBA00022857"/>
    </source>
</evidence>
<evidence type="ECO:0000256" key="3">
    <source>
        <dbReference type="ARBA" id="ARBA00023002"/>
    </source>
</evidence>
<dbReference type="GO" id="GO:0004735">
    <property type="term" value="F:pyrroline-5-carboxylate reductase activity"/>
    <property type="evidence" value="ECO:0007669"/>
    <property type="project" value="UniProtKB-UniRule"/>
</dbReference>
<dbReference type="PANTHER" id="PTHR11645">
    <property type="entry name" value="PYRROLINE-5-CARBOXYLATE REDUCTASE"/>
    <property type="match status" value="1"/>
</dbReference>
<comment type="function">
    <text evidence="4">Catalyzes the reduction of 1-pyrroline-5-carboxylate (PCA) to L-proline.</text>
</comment>
<evidence type="ECO:0000259" key="8">
    <source>
        <dbReference type="Pfam" id="PF14748"/>
    </source>
</evidence>
<comment type="catalytic activity">
    <reaction evidence="4">
        <text>L-proline + NAD(+) = (S)-1-pyrroline-5-carboxylate + NADH + 2 H(+)</text>
        <dbReference type="Rhea" id="RHEA:14105"/>
        <dbReference type="ChEBI" id="CHEBI:15378"/>
        <dbReference type="ChEBI" id="CHEBI:17388"/>
        <dbReference type="ChEBI" id="CHEBI:57540"/>
        <dbReference type="ChEBI" id="CHEBI:57945"/>
        <dbReference type="ChEBI" id="CHEBI:60039"/>
        <dbReference type="EC" id="1.5.1.2"/>
    </reaction>
</comment>
<dbReference type="GO" id="GO:0055129">
    <property type="term" value="P:L-proline biosynthetic process"/>
    <property type="evidence" value="ECO:0007669"/>
    <property type="project" value="UniProtKB-UniRule"/>
</dbReference>
<dbReference type="RefSeq" id="WP_244557348.1">
    <property type="nucleotide sequence ID" value="NZ_LT009749.1"/>
</dbReference>
<reference evidence="9 10" key="1">
    <citation type="submission" date="2016-01" db="EMBL/GenBank/DDBJ databases">
        <authorList>
            <person name="Oliw E.H."/>
        </authorList>
    </citation>
    <scope>NUCLEOTIDE SEQUENCE [LARGE SCALE GENOMIC DNA]</scope>
    <source>
        <strain evidence="9 10">Zutra 3-1</strain>
    </source>
</reference>
<dbReference type="NCBIfam" id="TIGR00112">
    <property type="entry name" value="proC"/>
    <property type="match status" value="1"/>
</dbReference>
<evidence type="ECO:0000313" key="9">
    <source>
        <dbReference type="EMBL" id="CUX48532.1"/>
    </source>
</evidence>
<evidence type="ECO:0000256" key="4">
    <source>
        <dbReference type="HAMAP-Rule" id="MF_01925"/>
    </source>
</evidence>
<comment type="subcellular location">
    <subcellularLocation>
        <location evidence="4">Cytoplasm</location>
    </subcellularLocation>
</comment>
<dbReference type="EMBL" id="FBWG01000032">
    <property type="protein sequence ID" value="CUX48532.1"/>
    <property type="molecule type" value="Genomic_DNA"/>
</dbReference>
<proteinExistence type="inferred from homology"/>
<keyword evidence="4" id="KW-0963">Cytoplasm</keyword>
<dbReference type="SUPFAM" id="SSF51735">
    <property type="entry name" value="NAD(P)-binding Rossmann-fold domains"/>
    <property type="match status" value="1"/>
</dbReference>
<dbReference type="AlphaFoldDB" id="A0A1S7R823"/>
<dbReference type="GO" id="GO:0005737">
    <property type="term" value="C:cytoplasm"/>
    <property type="evidence" value="ECO:0007669"/>
    <property type="project" value="UniProtKB-SubCell"/>
</dbReference>
<dbReference type="SUPFAM" id="SSF48179">
    <property type="entry name" value="6-phosphogluconate dehydrogenase C-terminal domain-like"/>
    <property type="match status" value="1"/>
</dbReference>